<dbReference type="PANTHER" id="PTHR30061:SF50">
    <property type="entry name" value="MALTOSE_MALTODEXTRIN-BINDING PERIPLASMIC PROTEIN"/>
    <property type="match status" value="1"/>
</dbReference>
<dbReference type="Proteomes" id="UP000178735">
    <property type="component" value="Unassembled WGS sequence"/>
</dbReference>
<keyword evidence="3" id="KW-0732">Signal</keyword>
<protein>
    <recommendedName>
        <fullName evidence="6">ABC transporter substrate-binding protein</fullName>
    </recommendedName>
</protein>
<evidence type="ECO:0000256" key="2">
    <source>
        <dbReference type="ARBA" id="ARBA00022448"/>
    </source>
</evidence>
<evidence type="ECO:0000256" key="3">
    <source>
        <dbReference type="ARBA" id="ARBA00022729"/>
    </source>
</evidence>
<name>A0A1F7WJL2_9BACT</name>
<sequence>MTLAVGLLLFFFLFGSFFCSKPGGLGDKDILVWVSYGPDEYKLFEKIAKNWSELKGNDYKVHVALIPWMGQESKYRTALIAGAPPDIGRVDTPFVPELAHNNVLTDIKQYLTAEETEKKMNTGEILLEYVKAAIDSCVIKDKNGVEHVYGFPDQTNGACLFYNKDSFKAAGLDPEKPPKTWDEFIEYAKKLTKPDEGLYGFGMDNSLWWSFPFFNTFGTKFLSDDGAKCLLDSKEGVAALQMKVDIYKKYAVEGGAWKSGGQNTETGFINGRYAMILMGPWNLSRFKAARVNFGVALVPEGPAGTSTNVGGTNMVIFRNERRPAAKLRACYDFLRYVTSPDVQAEWASTLRQIPVNLKAYDKFRIDDKEEEQKLKIFMEQMKTAQARPKVLKYAQLETIINPEMESALSGNITVEKALGNAVERINREVLAH</sequence>
<organism evidence="4 5">
    <name type="scientific">Candidatus Wallbacteria bacterium GWC2_49_35</name>
    <dbReference type="NCBI Taxonomy" id="1817813"/>
    <lineage>
        <taxon>Bacteria</taxon>
        <taxon>Candidatus Walliibacteriota</taxon>
    </lineage>
</organism>
<proteinExistence type="inferred from homology"/>
<dbReference type="GO" id="GO:1901982">
    <property type="term" value="F:maltose binding"/>
    <property type="evidence" value="ECO:0007669"/>
    <property type="project" value="TreeGrafter"/>
</dbReference>
<dbReference type="GO" id="GO:0042956">
    <property type="term" value="P:maltodextrin transmembrane transport"/>
    <property type="evidence" value="ECO:0007669"/>
    <property type="project" value="TreeGrafter"/>
</dbReference>
<dbReference type="Gene3D" id="3.40.190.10">
    <property type="entry name" value="Periplasmic binding protein-like II"/>
    <property type="match status" value="1"/>
</dbReference>
<keyword evidence="2" id="KW-0813">Transport</keyword>
<accession>A0A1F7WJL2</accession>
<comment type="similarity">
    <text evidence="1">Belongs to the bacterial solute-binding protein 1 family.</text>
</comment>
<dbReference type="CDD" id="cd14748">
    <property type="entry name" value="PBP2_UgpB"/>
    <property type="match status" value="1"/>
</dbReference>
<dbReference type="Pfam" id="PF13416">
    <property type="entry name" value="SBP_bac_8"/>
    <property type="match status" value="1"/>
</dbReference>
<gene>
    <name evidence="4" type="ORF">A2008_09000</name>
</gene>
<evidence type="ECO:0000256" key="1">
    <source>
        <dbReference type="ARBA" id="ARBA00008520"/>
    </source>
</evidence>
<comment type="caution">
    <text evidence="4">The sequence shown here is derived from an EMBL/GenBank/DDBJ whole genome shotgun (WGS) entry which is preliminary data.</text>
</comment>
<dbReference type="GO" id="GO:0055052">
    <property type="term" value="C:ATP-binding cassette (ABC) transporter complex, substrate-binding subunit-containing"/>
    <property type="evidence" value="ECO:0007669"/>
    <property type="project" value="TreeGrafter"/>
</dbReference>
<dbReference type="AlphaFoldDB" id="A0A1F7WJL2"/>
<dbReference type="SUPFAM" id="SSF53850">
    <property type="entry name" value="Periplasmic binding protein-like II"/>
    <property type="match status" value="1"/>
</dbReference>
<reference evidence="4 5" key="1">
    <citation type="journal article" date="2016" name="Nat. Commun.">
        <title>Thousands of microbial genomes shed light on interconnected biogeochemical processes in an aquifer system.</title>
        <authorList>
            <person name="Anantharaman K."/>
            <person name="Brown C.T."/>
            <person name="Hug L.A."/>
            <person name="Sharon I."/>
            <person name="Castelle C.J."/>
            <person name="Probst A.J."/>
            <person name="Thomas B.C."/>
            <person name="Singh A."/>
            <person name="Wilkins M.J."/>
            <person name="Karaoz U."/>
            <person name="Brodie E.L."/>
            <person name="Williams K.H."/>
            <person name="Hubbard S.S."/>
            <person name="Banfield J.F."/>
        </authorList>
    </citation>
    <scope>NUCLEOTIDE SEQUENCE [LARGE SCALE GENOMIC DNA]</scope>
</reference>
<dbReference type="EMBL" id="MGFH01000213">
    <property type="protein sequence ID" value="OGM02225.1"/>
    <property type="molecule type" value="Genomic_DNA"/>
</dbReference>
<evidence type="ECO:0000313" key="4">
    <source>
        <dbReference type="EMBL" id="OGM02225.1"/>
    </source>
</evidence>
<dbReference type="STRING" id="1817813.A2008_09000"/>
<evidence type="ECO:0000313" key="5">
    <source>
        <dbReference type="Proteomes" id="UP000178735"/>
    </source>
</evidence>
<evidence type="ECO:0008006" key="6">
    <source>
        <dbReference type="Google" id="ProtNLM"/>
    </source>
</evidence>
<dbReference type="InterPro" id="IPR006059">
    <property type="entry name" value="SBP"/>
</dbReference>
<dbReference type="GO" id="GO:0015768">
    <property type="term" value="P:maltose transport"/>
    <property type="evidence" value="ECO:0007669"/>
    <property type="project" value="TreeGrafter"/>
</dbReference>
<dbReference type="PANTHER" id="PTHR30061">
    <property type="entry name" value="MALTOSE-BINDING PERIPLASMIC PROTEIN"/>
    <property type="match status" value="1"/>
</dbReference>